<feature type="compositionally biased region" description="Basic residues" evidence="2">
    <location>
        <begin position="105"/>
        <end position="118"/>
    </location>
</feature>
<protein>
    <recommendedName>
        <fullName evidence="3">C3H1-type domain-containing protein</fullName>
    </recommendedName>
</protein>
<name>A0A8H5C5W1_9AGAR</name>
<dbReference type="OrthoDB" id="2355984at2759"/>
<evidence type="ECO:0000256" key="1">
    <source>
        <dbReference type="PROSITE-ProRule" id="PRU00723"/>
    </source>
</evidence>
<feature type="region of interest" description="Disordered" evidence="2">
    <location>
        <begin position="1"/>
        <end position="179"/>
    </location>
</feature>
<keyword evidence="5" id="KW-1185">Reference proteome</keyword>
<dbReference type="Proteomes" id="UP000541558">
    <property type="component" value="Unassembled WGS sequence"/>
</dbReference>
<feature type="domain" description="C3H1-type" evidence="3">
    <location>
        <begin position="401"/>
        <end position="430"/>
    </location>
</feature>
<reference evidence="4 5" key="1">
    <citation type="journal article" date="2020" name="ISME J.">
        <title>Uncovering the hidden diversity of litter-decomposition mechanisms in mushroom-forming fungi.</title>
        <authorList>
            <person name="Floudas D."/>
            <person name="Bentzer J."/>
            <person name="Ahren D."/>
            <person name="Johansson T."/>
            <person name="Persson P."/>
            <person name="Tunlid A."/>
        </authorList>
    </citation>
    <scope>NUCLEOTIDE SEQUENCE [LARGE SCALE GENOMIC DNA]</scope>
    <source>
        <strain evidence="4 5">CBS 175.51</strain>
    </source>
</reference>
<evidence type="ECO:0000259" key="3">
    <source>
        <dbReference type="PROSITE" id="PS50103"/>
    </source>
</evidence>
<dbReference type="PROSITE" id="PS50103">
    <property type="entry name" value="ZF_C3H1"/>
    <property type="match status" value="1"/>
</dbReference>
<organism evidence="4 5">
    <name type="scientific">Ephemerocybe angulata</name>
    <dbReference type="NCBI Taxonomy" id="980116"/>
    <lineage>
        <taxon>Eukaryota</taxon>
        <taxon>Fungi</taxon>
        <taxon>Dikarya</taxon>
        <taxon>Basidiomycota</taxon>
        <taxon>Agaricomycotina</taxon>
        <taxon>Agaricomycetes</taxon>
        <taxon>Agaricomycetidae</taxon>
        <taxon>Agaricales</taxon>
        <taxon>Agaricineae</taxon>
        <taxon>Psathyrellaceae</taxon>
        <taxon>Ephemerocybe</taxon>
    </lineage>
</organism>
<evidence type="ECO:0000313" key="5">
    <source>
        <dbReference type="Proteomes" id="UP000541558"/>
    </source>
</evidence>
<comment type="caution">
    <text evidence="4">The sequence shown here is derived from an EMBL/GenBank/DDBJ whole genome shotgun (WGS) entry which is preliminary data.</text>
</comment>
<accession>A0A8H5C5W1</accession>
<dbReference type="EMBL" id="JAACJK010000060">
    <property type="protein sequence ID" value="KAF5335706.1"/>
    <property type="molecule type" value="Genomic_DNA"/>
</dbReference>
<evidence type="ECO:0000256" key="2">
    <source>
        <dbReference type="SAM" id="MobiDB-lite"/>
    </source>
</evidence>
<dbReference type="InterPro" id="IPR000571">
    <property type="entry name" value="Znf_CCCH"/>
</dbReference>
<keyword evidence="1" id="KW-0479">Metal-binding</keyword>
<keyword evidence="1" id="KW-0863">Zinc-finger</keyword>
<keyword evidence="1" id="KW-0862">Zinc</keyword>
<dbReference type="AlphaFoldDB" id="A0A8H5C5W1"/>
<dbReference type="GO" id="GO:0008270">
    <property type="term" value="F:zinc ion binding"/>
    <property type="evidence" value="ECO:0007669"/>
    <property type="project" value="UniProtKB-KW"/>
</dbReference>
<feature type="compositionally biased region" description="Basic and acidic residues" evidence="2">
    <location>
        <begin position="149"/>
        <end position="163"/>
    </location>
</feature>
<feature type="zinc finger region" description="C3H1-type" evidence="1">
    <location>
        <begin position="401"/>
        <end position="430"/>
    </location>
</feature>
<feature type="compositionally biased region" description="Polar residues" evidence="2">
    <location>
        <begin position="69"/>
        <end position="104"/>
    </location>
</feature>
<sequence>MEDKAEHKTQPLFKGPLETRIDQGPLIARIQKARSASPMGRKTTPDPLLDRPLKKPRLCSRMSDDGISPLTSPSGVFTPSSTSMETTTIPNEVNESAALTTSWTRSKKRRESKKRQRARERESNLRCSIDPALLYRPGQRNSCSRSPHSNRDGTKGGSEERNRWSSPNGDVDPAISGGKRVRIRREQLPWATRDDEFSSNITDSSCLRNQELLRLFKLDISFTLSDIELSPSAPLGFPESEWRKIIEGHTVNLNTVLGHLHFREAPEPSHGRLGDKELILPAPKGATRVTDAGQWASAWDAASEAYEFIFEHCRQELREYGSRIRRLFAARLPQSASRIIDYDDAVRKYVKGGTAMRLTDSHHYDHLFDAFLSFDGIESQRRESTKKGKGGNYGGGGSGGGRAAGICDRYNDKGGCERADGKCRFRHVCNGCGNGGHGQSSCKGGGGKAS</sequence>
<evidence type="ECO:0000313" key="4">
    <source>
        <dbReference type="EMBL" id="KAF5335706.1"/>
    </source>
</evidence>
<gene>
    <name evidence="4" type="ORF">D9611_009603</name>
</gene>
<proteinExistence type="predicted"/>